<dbReference type="AlphaFoldDB" id="A0A3E1R9F1"/>
<evidence type="ECO:0000256" key="2">
    <source>
        <dbReference type="ARBA" id="ARBA00023015"/>
    </source>
</evidence>
<dbReference type="Gene3D" id="1.10.10.10">
    <property type="entry name" value="Winged helix-like DNA-binding domain superfamily/Winged helix DNA-binding domain"/>
    <property type="match status" value="1"/>
</dbReference>
<comment type="similarity">
    <text evidence="1">Belongs to the LysR transcriptional regulatory family.</text>
</comment>
<evidence type="ECO:0000313" key="7">
    <source>
        <dbReference type="Proteomes" id="UP000260665"/>
    </source>
</evidence>
<evidence type="ECO:0000256" key="3">
    <source>
        <dbReference type="ARBA" id="ARBA00023125"/>
    </source>
</evidence>
<dbReference type="RefSeq" id="WP_117178561.1">
    <property type="nucleotide sequence ID" value="NZ_QFZK01000010.1"/>
</dbReference>
<dbReference type="InterPro" id="IPR036390">
    <property type="entry name" value="WH_DNA-bd_sf"/>
</dbReference>
<name>A0A3E1R9F1_9BURK</name>
<dbReference type="PROSITE" id="PS50931">
    <property type="entry name" value="HTH_LYSR"/>
    <property type="match status" value="1"/>
</dbReference>
<protein>
    <submittedName>
        <fullName evidence="6">LysR family transcriptional regulator</fullName>
    </submittedName>
</protein>
<dbReference type="Pfam" id="PF03466">
    <property type="entry name" value="LysR_substrate"/>
    <property type="match status" value="1"/>
</dbReference>
<evidence type="ECO:0000313" key="6">
    <source>
        <dbReference type="EMBL" id="RFO95994.1"/>
    </source>
</evidence>
<dbReference type="EMBL" id="QFZK01000010">
    <property type="protein sequence ID" value="RFO95994.1"/>
    <property type="molecule type" value="Genomic_DNA"/>
</dbReference>
<keyword evidence="2" id="KW-0805">Transcription regulation</keyword>
<evidence type="ECO:0000256" key="1">
    <source>
        <dbReference type="ARBA" id="ARBA00009437"/>
    </source>
</evidence>
<evidence type="ECO:0000259" key="5">
    <source>
        <dbReference type="PROSITE" id="PS50931"/>
    </source>
</evidence>
<dbReference type="PRINTS" id="PR00039">
    <property type="entry name" value="HTHLYSR"/>
</dbReference>
<feature type="domain" description="HTH lysR-type" evidence="5">
    <location>
        <begin position="1"/>
        <end position="58"/>
    </location>
</feature>
<keyword evidence="3" id="KW-0238">DNA-binding</keyword>
<dbReference type="Proteomes" id="UP000260665">
    <property type="component" value="Unassembled WGS sequence"/>
</dbReference>
<dbReference type="InterPro" id="IPR005119">
    <property type="entry name" value="LysR_subst-bd"/>
</dbReference>
<dbReference type="SUPFAM" id="SSF46785">
    <property type="entry name" value="Winged helix' DNA-binding domain"/>
    <property type="match status" value="1"/>
</dbReference>
<proteinExistence type="inferred from homology"/>
<dbReference type="GO" id="GO:0000976">
    <property type="term" value="F:transcription cis-regulatory region binding"/>
    <property type="evidence" value="ECO:0007669"/>
    <property type="project" value="TreeGrafter"/>
</dbReference>
<dbReference type="InterPro" id="IPR000847">
    <property type="entry name" value="LysR_HTH_N"/>
</dbReference>
<keyword evidence="4" id="KW-0804">Transcription</keyword>
<dbReference type="PANTHER" id="PTHR30126:SF40">
    <property type="entry name" value="HTH-TYPE TRANSCRIPTIONAL REGULATOR GLTR"/>
    <property type="match status" value="1"/>
</dbReference>
<gene>
    <name evidence="6" type="ORF">DIC66_14810</name>
</gene>
<dbReference type="InterPro" id="IPR036388">
    <property type="entry name" value="WH-like_DNA-bd_sf"/>
</dbReference>
<dbReference type="OrthoDB" id="9803735at2"/>
<sequence>MEIYQIRTFLTVARLAHLTRAAEQLHLTQPAVSKQLKALEQELGVVLFERQVGGMVLTREGKALLPLAERILFDAMEMINQARTLRGEVAGAVSIGTVIDPDTIRLGSFLSALLNYFPKVQPRLRHGISGWVLERVKAGELDVGFYLGPVTDPDVASLPMCNLTYLIIAPPSWEQRMQTASWADVAAMPWIGTPEGSSQNRLVRTMFAERGLTVQTVVEADQEASMVSMVRGSVGLATMRSDLAQDARQRGEVYIWEGTAQECPLSLVYLASRRDDLLVAACRKALFDVWPAD</sequence>
<dbReference type="PANTHER" id="PTHR30126">
    <property type="entry name" value="HTH-TYPE TRANSCRIPTIONAL REGULATOR"/>
    <property type="match status" value="1"/>
</dbReference>
<comment type="caution">
    <text evidence="6">The sequence shown here is derived from an EMBL/GenBank/DDBJ whole genome shotgun (WGS) entry which is preliminary data.</text>
</comment>
<keyword evidence="7" id="KW-1185">Reference proteome</keyword>
<dbReference type="Pfam" id="PF00126">
    <property type="entry name" value="HTH_1"/>
    <property type="match status" value="1"/>
</dbReference>
<dbReference type="Gene3D" id="3.40.190.290">
    <property type="match status" value="1"/>
</dbReference>
<evidence type="ECO:0000256" key="4">
    <source>
        <dbReference type="ARBA" id="ARBA00023163"/>
    </source>
</evidence>
<dbReference type="SUPFAM" id="SSF53850">
    <property type="entry name" value="Periplasmic binding protein-like II"/>
    <property type="match status" value="1"/>
</dbReference>
<organism evidence="6 7">
    <name type="scientific">Rhodoferax lacus</name>
    <dbReference type="NCBI Taxonomy" id="2184758"/>
    <lineage>
        <taxon>Bacteria</taxon>
        <taxon>Pseudomonadati</taxon>
        <taxon>Pseudomonadota</taxon>
        <taxon>Betaproteobacteria</taxon>
        <taxon>Burkholderiales</taxon>
        <taxon>Comamonadaceae</taxon>
        <taxon>Rhodoferax</taxon>
    </lineage>
</organism>
<dbReference type="GO" id="GO:0003700">
    <property type="term" value="F:DNA-binding transcription factor activity"/>
    <property type="evidence" value="ECO:0007669"/>
    <property type="project" value="InterPro"/>
</dbReference>
<dbReference type="FunFam" id="1.10.10.10:FF:000001">
    <property type="entry name" value="LysR family transcriptional regulator"/>
    <property type="match status" value="1"/>
</dbReference>
<dbReference type="CDD" id="cd05466">
    <property type="entry name" value="PBP2_LTTR_substrate"/>
    <property type="match status" value="1"/>
</dbReference>
<reference evidence="6 7" key="1">
    <citation type="submission" date="2018-05" db="EMBL/GenBank/DDBJ databases">
        <title>Rhodoferax soyangensis sp.nov., isolated from an oligotrophic freshwater lake.</title>
        <authorList>
            <person name="Park M."/>
        </authorList>
    </citation>
    <scope>NUCLEOTIDE SEQUENCE [LARGE SCALE GENOMIC DNA]</scope>
    <source>
        <strain evidence="6 7">IMCC26218</strain>
    </source>
</reference>
<accession>A0A3E1R9F1</accession>